<dbReference type="Pfam" id="PF04030">
    <property type="entry name" value="ALO"/>
    <property type="match status" value="1"/>
</dbReference>
<evidence type="ECO:0000256" key="1">
    <source>
        <dbReference type="ARBA" id="ARBA00023002"/>
    </source>
</evidence>
<evidence type="ECO:0000313" key="5">
    <source>
        <dbReference type="Proteomes" id="UP001530315"/>
    </source>
</evidence>
<dbReference type="Pfam" id="PF01565">
    <property type="entry name" value="FAD_binding_4"/>
    <property type="match status" value="1"/>
</dbReference>
<dbReference type="Gene3D" id="3.30.465.10">
    <property type="match status" value="1"/>
</dbReference>
<accession>A0ABD3PLF2</accession>
<dbReference type="EMBL" id="JALLAZ020000721">
    <property type="protein sequence ID" value="KAL3788572.1"/>
    <property type="molecule type" value="Genomic_DNA"/>
</dbReference>
<gene>
    <name evidence="4" type="ORF">ACHAW5_004888</name>
</gene>
<dbReference type="SUPFAM" id="SSF56176">
    <property type="entry name" value="FAD-binding/transporter-associated domain-like"/>
    <property type="match status" value="1"/>
</dbReference>
<dbReference type="InterPro" id="IPR016166">
    <property type="entry name" value="FAD-bd_PCMH"/>
</dbReference>
<reference evidence="4 5" key="1">
    <citation type="submission" date="2024-10" db="EMBL/GenBank/DDBJ databases">
        <title>Updated reference genomes for cyclostephanoid diatoms.</title>
        <authorList>
            <person name="Roberts W.R."/>
            <person name="Alverson A.J."/>
        </authorList>
    </citation>
    <scope>NUCLEOTIDE SEQUENCE [LARGE SCALE GENOMIC DNA]</scope>
    <source>
        <strain evidence="4 5">AJA276-08</strain>
    </source>
</reference>
<sequence>MLGIATSTSTVAAARNVTRRLIPLLPRGGDELRCPASTCSSRSSGTSSSPAAAAALLLMTTMGTASSSSDENGSFGGRGSAMAEAGRTTDRPDEEDHRVGGGNNGDVSTTTRIVNWSGTHAVELSNDDYREPETRRELSRLVDDAYRSGYHVRPVGSALSPNGLSFDSRGMVCLSNLDRVLGVDARNMTVTVEAGTRVSSVLDALRPHGLTLPNLASIAEQQVGGFVSAGAHGTGAAIPPVDEFVVGLTMVTPSRFGTLRMTEESHGEAFRLARLGLGGLGILSEVTPEGRSERREGLPTLLKRHRHVRYMWIPYEDAVVIVTNDPEDDLPLAMEGGVVVDDIGKGEGKKRKVVTAEDVAPRYSREERLAPMRDLLRALLENQRGTTSAAAALDDETIDGMGFGDLRDVVLASGNMLDPDHIRRVNRAEREFWIKSQGMEIAPSDEKLQFDCGGQQWVYEVCFPAGTYGIPNSNSIDFVTELLAEIESRGIAAPSPIEQRWTSASTSPLSPAYAGSRESGSYYAKHALFSWVGVIMYLPSDDLDPTGYRREFITRSFKDGYCKMVREVGAKYGAMCHWAKLELGDDDDDGVAEGVRERLGPRVVGAYNAARATYDPNGVLSCSLIDRIFGPSPSNE</sequence>
<evidence type="ECO:0000259" key="3">
    <source>
        <dbReference type="PROSITE" id="PS51387"/>
    </source>
</evidence>
<dbReference type="Proteomes" id="UP001530315">
    <property type="component" value="Unassembled WGS sequence"/>
</dbReference>
<feature type="compositionally biased region" description="Basic and acidic residues" evidence="2">
    <location>
        <begin position="87"/>
        <end position="99"/>
    </location>
</feature>
<dbReference type="PROSITE" id="PS51387">
    <property type="entry name" value="FAD_PCMH"/>
    <property type="match status" value="1"/>
</dbReference>
<protein>
    <recommendedName>
        <fullName evidence="3">FAD-binding PCMH-type domain-containing protein</fullName>
    </recommendedName>
</protein>
<feature type="region of interest" description="Disordered" evidence="2">
    <location>
        <begin position="64"/>
        <end position="110"/>
    </location>
</feature>
<keyword evidence="5" id="KW-1185">Reference proteome</keyword>
<name>A0ABD3PLF2_9STRA</name>
<proteinExistence type="predicted"/>
<dbReference type="InterPro" id="IPR006094">
    <property type="entry name" value="Oxid_FAD_bind_N"/>
</dbReference>
<dbReference type="AlphaFoldDB" id="A0ABD3PLF2"/>
<evidence type="ECO:0000256" key="2">
    <source>
        <dbReference type="SAM" id="MobiDB-lite"/>
    </source>
</evidence>
<dbReference type="PANTHER" id="PTHR43762">
    <property type="entry name" value="L-GULONOLACTONE OXIDASE"/>
    <property type="match status" value="1"/>
</dbReference>
<keyword evidence="1" id="KW-0560">Oxidoreductase</keyword>
<feature type="domain" description="FAD-binding PCMH-type" evidence="3">
    <location>
        <begin position="122"/>
        <end position="293"/>
    </location>
</feature>
<dbReference type="GO" id="GO:0016491">
    <property type="term" value="F:oxidoreductase activity"/>
    <property type="evidence" value="ECO:0007669"/>
    <property type="project" value="UniProtKB-KW"/>
</dbReference>
<organism evidence="4 5">
    <name type="scientific">Stephanodiscus triporus</name>
    <dbReference type="NCBI Taxonomy" id="2934178"/>
    <lineage>
        <taxon>Eukaryota</taxon>
        <taxon>Sar</taxon>
        <taxon>Stramenopiles</taxon>
        <taxon>Ochrophyta</taxon>
        <taxon>Bacillariophyta</taxon>
        <taxon>Coscinodiscophyceae</taxon>
        <taxon>Thalassiosirophycidae</taxon>
        <taxon>Stephanodiscales</taxon>
        <taxon>Stephanodiscaceae</taxon>
        <taxon>Stephanodiscus</taxon>
    </lineage>
</organism>
<dbReference type="InterPro" id="IPR016167">
    <property type="entry name" value="FAD-bd_PCMH_sub1"/>
</dbReference>
<evidence type="ECO:0000313" key="4">
    <source>
        <dbReference type="EMBL" id="KAL3788572.1"/>
    </source>
</evidence>
<dbReference type="Gene3D" id="3.30.43.10">
    <property type="entry name" value="Uridine Diphospho-n-acetylenolpyruvylglucosamine Reductase, domain 2"/>
    <property type="match status" value="1"/>
</dbReference>
<comment type="caution">
    <text evidence="4">The sequence shown here is derived from an EMBL/GenBank/DDBJ whole genome shotgun (WGS) entry which is preliminary data.</text>
</comment>
<dbReference type="InterPro" id="IPR007173">
    <property type="entry name" value="ALO_C"/>
</dbReference>
<dbReference type="InterPro" id="IPR016169">
    <property type="entry name" value="FAD-bd_PCMH_sub2"/>
</dbReference>
<dbReference type="PANTHER" id="PTHR43762:SF1">
    <property type="entry name" value="D-ARABINONO-1,4-LACTONE OXIDASE"/>
    <property type="match status" value="1"/>
</dbReference>
<dbReference type="InterPro" id="IPR010031">
    <property type="entry name" value="FAD_lactone_oxidase-like"/>
</dbReference>
<dbReference type="InterPro" id="IPR036318">
    <property type="entry name" value="FAD-bd_PCMH-like_sf"/>
</dbReference>